<reference evidence="1 2" key="1">
    <citation type="submission" date="2024-03" db="EMBL/GenBank/DDBJ databases">
        <title>Two novel species of the genus Flavobacterium exhibiting potentially degradation of complex polysaccharides.</title>
        <authorList>
            <person name="Lian X."/>
        </authorList>
    </citation>
    <scope>NUCLEOTIDE SEQUENCE [LARGE SCALE GENOMIC DNA]</scope>
    <source>
        <strain evidence="1 2">N6</strain>
    </source>
</reference>
<sequence>MKKIIILFLLLTFISCGSYTMSTFYVKNTSDKQVNFNATVVKYSQMGPFLLNVPFVIKPNDSVLARKVKMRSDLSPENWFEKFEIFPTDSLAYNDPKQSQNWIKTIGKDGNPIYTFKIVKTVK</sequence>
<dbReference type="EMBL" id="JBCGDP010000004">
    <property type="protein sequence ID" value="MEM0576119.1"/>
    <property type="molecule type" value="Genomic_DNA"/>
</dbReference>
<evidence type="ECO:0000313" key="2">
    <source>
        <dbReference type="Proteomes" id="UP001468798"/>
    </source>
</evidence>
<comment type="caution">
    <text evidence="1">The sequence shown here is derived from an EMBL/GenBank/DDBJ whole genome shotgun (WGS) entry which is preliminary data.</text>
</comment>
<proteinExistence type="predicted"/>
<name>A0ABU9NLC7_9FLAO</name>
<evidence type="ECO:0008006" key="3">
    <source>
        <dbReference type="Google" id="ProtNLM"/>
    </source>
</evidence>
<accession>A0ABU9NLC7</accession>
<evidence type="ECO:0000313" key="1">
    <source>
        <dbReference type="EMBL" id="MEM0576119.1"/>
    </source>
</evidence>
<dbReference type="Proteomes" id="UP001468798">
    <property type="component" value="Unassembled WGS sequence"/>
</dbReference>
<gene>
    <name evidence="1" type="ORF">WFZ86_06380</name>
</gene>
<protein>
    <recommendedName>
        <fullName evidence="3">Lipoprotein</fullName>
    </recommendedName>
</protein>
<keyword evidence="2" id="KW-1185">Reference proteome</keyword>
<dbReference type="RefSeq" id="WP_342691164.1">
    <property type="nucleotide sequence ID" value="NZ_JBCGDP010000004.1"/>
</dbReference>
<organism evidence="1 2">
    <name type="scientific">Flavobacterium polysaccharolyticum</name>
    <dbReference type="NCBI Taxonomy" id="3133148"/>
    <lineage>
        <taxon>Bacteria</taxon>
        <taxon>Pseudomonadati</taxon>
        <taxon>Bacteroidota</taxon>
        <taxon>Flavobacteriia</taxon>
        <taxon>Flavobacteriales</taxon>
        <taxon>Flavobacteriaceae</taxon>
        <taxon>Flavobacterium</taxon>
    </lineage>
</organism>
<dbReference type="PROSITE" id="PS51257">
    <property type="entry name" value="PROKAR_LIPOPROTEIN"/>
    <property type="match status" value="1"/>
</dbReference>